<sequence>MPNRMRGNSRPQQPIRCFVADAPLPERVPDDFTHYLIDRHPWAKFVNPRPRELLSKDFAPISRHLCTDTYRHLPDPGYMSMKFVRSLFPRLSLRPYRPSLDIPFIELQHLEDTIGFRERSETIITELLGGTYANIDAKDFFTVGPDRRDLHCILFDGFAIDLLT</sequence>
<organism evidence="2 3">
    <name type="scientific">Heligmosomoides polygyrus</name>
    <name type="common">Parasitic roundworm</name>
    <dbReference type="NCBI Taxonomy" id="6339"/>
    <lineage>
        <taxon>Eukaryota</taxon>
        <taxon>Metazoa</taxon>
        <taxon>Ecdysozoa</taxon>
        <taxon>Nematoda</taxon>
        <taxon>Chromadorea</taxon>
        <taxon>Rhabditida</taxon>
        <taxon>Rhabditina</taxon>
        <taxon>Rhabditomorpha</taxon>
        <taxon>Strongyloidea</taxon>
        <taxon>Heligmosomidae</taxon>
        <taxon>Heligmosomoides</taxon>
    </lineage>
</organism>
<reference evidence="3" key="2">
    <citation type="submission" date="2019-09" db="UniProtKB">
        <authorList>
            <consortium name="WormBaseParasite"/>
        </authorList>
    </citation>
    <scope>IDENTIFICATION</scope>
</reference>
<dbReference type="EMBL" id="UZAH01029739">
    <property type="protein sequence ID" value="VDP07650.1"/>
    <property type="molecule type" value="Genomic_DNA"/>
</dbReference>
<dbReference type="OrthoDB" id="5856672at2759"/>
<gene>
    <name evidence="1" type="ORF">HPBE_LOCUS17000</name>
</gene>
<reference evidence="1 2" key="1">
    <citation type="submission" date="2018-11" db="EMBL/GenBank/DDBJ databases">
        <authorList>
            <consortium name="Pathogen Informatics"/>
        </authorList>
    </citation>
    <scope>NUCLEOTIDE SEQUENCE [LARGE SCALE GENOMIC DNA]</scope>
</reference>
<name>A0A183G5S0_HELPZ</name>
<dbReference type="AlphaFoldDB" id="A0A183G5S0"/>
<protein>
    <submittedName>
        <fullName evidence="1 3">Uncharacterized protein</fullName>
    </submittedName>
</protein>
<dbReference type="Proteomes" id="UP000050761">
    <property type="component" value="Unassembled WGS sequence"/>
</dbReference>
<evidence type="ECO:0000313" key="2">
    <source>
        <dbReference type="Proteomes" id="UP000050761"/>
    </source>
</evidence>
<keyword evidence="2" id="KW-1185">Reference proteome</keyword>
<proteinExistence type="predicted"/>
<evidence type="ECO:0000313" key="1">
    <source>
        <dbReference type="EMBL" id="VDP07650.1"/>
    </source>
</evidence>
<dbReference type="WBParaSite" id="HPBE_0001700001-mRNA-1">
    <property type="protein sequence ID" value="HPBE_0001700001-mRNA-1"/>
    <property type="gene ID" value="HPBE_0001700001"/>
</dbReference>
<accession>A0A3P8ATP4</accession>
<evidence type="ECO:0000313" key="3">
    <source>
        <dbReference type="WBParaSite" id="HPBE_0001700001-mRNA-1"/>
    </source>
</evidence>
<accession>A0A183G5S0</accession>